<comment type="caution">
    <text evidence="1">The sequence shown here is derived from an EMBL/GenBank/DDBJ whole genome shotgun (WGS) entry which is preliminary data.</text>
</comment>
<dbReference type="PATRIC" id="fig|1094564.3.peg.1882"/>
<proteinExistence type="predicted"/>
<sequence>MEIPAEQKNIAIERMQKRFRLLLERDAMNEIIKYTGRFLALVGEKSQLATVDNQTRSHCVNHEYKIIPGASMRLWDDNPVMINRILNEWVNRL</sequence>
<dbReference type="Proteomes" id="UP000002646">
    <property type="component" value="Unassembled WGS sequence"/>
</dbReference>
<reference evidence="1 2" key="1">
    <citation type="submission" date="2012-03" db="EMBL/GenBank/DDBJ databases">
        <title>The Genome Sequence of Bartonella washoensis 085-0475.</title>
        <authorList>
            <consortium name="The Broad Institute Genome Sequencing Platform"/>
            <consortium name="The Broad Institute Genome Sequencing Center for Infectious Disease"/>
            <person name="Feldgarden M."/>
            <person name="Kirby J."/>
            <person name="Kosoy M."/>
            <person name="Birtles R."/>
            <person name="Probert W.S."/>
            <person name="Chiaraviglio L."/>
            <person name="Young S.K."/>
            <person name="Zeng Q."/>
            <person name="Gargeya S."/>
            <person name="Fitzgerald M."/>
            <person name="Haas B."/>
            <person name="Abouelleil A."/>
            <person name="Alvarado L."/>
            <person name="Arachchi H.M."/>
            <person name="Berlin A."/>
            <person name="Chapman S.B."/>
            <person name="Gearin G."/>
            <person name="Goldberg J."/>
            <person name="Griggs A."/>
            <person name="Gujja S."/>
            <person name="Hansen M."/>
            <person name="Heiman D."/>
            <person name="Howarth C."/>
            <person name="Larimer J."/>
            <person name="Lui A."/>
            <person name="MacDonald P.J.P."/>
            <person name="McCowen C."/>
            <person name="Montmayeur A."/>
            <person name="Murphy C."/>
            <person name="Neiman D."/>
            <person name="Pearson M."/>
            <person name="Priest M."/>
            <person name="Roberts A."/>
            <person name="Saif S."/>
            <person name="Shea T."/>
            <person name="Sisk P."/>
            <person name="Stolte C."/>
            <person name="Sykes S."/>
            <person name="Wortman J."/>
            <person name="Nusbaum C."/>
            <person name="Birren B."/>
        </authorList>
    </citation>
    <scope>NUCLEOTIDE SEQUENCE [LARGE SCALE GENOMIC DNA]</scope>
    <source>
        <strain evidence="1 2">085-0475</strain>
    </source>
</reference>
<name>J1JEQ5_9HYPH</name>
<dbReference type="STRING" id="1094564.MCW_01632"/>
<protein>
    <submittedName>
        <fullName evidence="1">Uncharacterized protein</fullName>
    </submittedName>
</protein>
<accession>J1JEQ5</accession>
<dbReference type="InterPro" id="IPR029058">
    <property type="entry name" value="AB_hydrolase_fold"/>
</dbReference>
<evidence type="ECO:0000313" key="2">
    <source>
        <dbReference type="Proteomes" id="UP000002646"/>
    </source>
</evidence>
<evidence type="ECO:0000313" key="1">
    <source>
        <dbReference type="EMBL" id="EJF82565.1"/>
    </source>
</evidence>
<dbReference type="SUPFAM" id="SSF53474">
    <property type="entry name" value="alpha/beta-Hydrolases"/>
    <property type="match status" value="1"/>
</dbReference>
<gene>
    <name evidence="1" type="ORF">MCW_01632</name>
</gene>
<dbReference type="AlphaFoldDB" id="J1JEQ5"/>
<dbReference type="EMBL" id="AILX01000040">
    <property type="protein sequence ID" value="EJF82565.1"/>
    <property type="molecule type" value="Genomic_DNA"/>
</dbReference>
<dbReference type="HOGENOM" id="CLU_2393856_0_0_5"/>
<organism evidence="1 2">
    <name type="scientific">Cardidatus Bartonella washoeensis 085-0475</name>
    <dbReference type="NCBI Taxonomy" id="1094564"/>
    <lineage>
        <taxon>Bacteria</taxon>
        <taxon>Pseudomonadati</taxon>
        <taxon>Pseudomonadota</taxon>
        <taxon>Alphaproteobacteria</taxon>
        <taxon>Hyphomicrobiales</taxon>
        <taxon>Bartonellaceae</taxon>
        <taxon>Bartonella</taxon>
    </lineage>
</organism>